<dbReference type="RefSeq" id="WP_147029814.1">
    <property type="nucleotide sequence ID" value="NZ_CP042436.1"/>
</dbReference>
<dbReference type="KEGG" id="mgin:FRZ54_01095"/>
<dbReference type="AlphaFoldDB" id="A0A5B8URA0"/>
<sequence length="218" mass="24401">MKRYLAYFLFITICTGCSVVSKQYYYVPDVPHQVIKKRPGHSDFKYIYSKIKVTGKAGDSIASATISNGFGHPLLMGPLIFPVIPVGGIANKTTSRFVMELTIDCNEGYFMSMAIDSNAYKRKRDSLNALKTGTRTELNIGGCYLLVNDTLKVPLRVSEYFLGNNGGHSYWITSDIKFRKVKNMKLVTGNAILDSTFNKITFTRKSRIKYDLAGPVGY</sequence>
<gene>
    <name evidence="1" type="ORF">FRZ54_01095</name>
</gene>
<dbReference type="Proteomes" id="UP000321479">
    <property type="component" value="Chromosome"/>
</dbReference>
<dbReference type="OrthoDB" id="9851784at2"/>
<organism evidence="1 2">
    <name type="scientific">Mucilaginibacter ginsenosidivorans</name>
    <dbReference type="NCBI Taxonomy" id="398053"/>
    <lineage>
        <taxon>Bacteria</taxon>
        <taxon>Pseudomonadati</taxon>
        <taxon>Bacteroidota</taxon>
        <taxon>Sphingobacteriia</taxon>
        <taxon>Sphingobacteriales</taxon>
        <taxon>Sphingobacteriaceae</taxon>
        <taxon>Mucilaginibacter</taxon>
    </lineage>
</organism>
<protein>
    <submittedName>
        <fullName evidence="1">Uncharacterized protein</fullName>
    </submittedName>
</protein>
<proteinExistence type="predicted"/>
<evidence type="ECO:0000313" key="1">
    <source>
        <dbReference type="EMBL" id="QEC61235.1"/>
    </source>
</evidence>
<keyword evidence="2" id="KW-1185">Reference proteome</keyword>
<name>A0A5B8URA0_9SPHI</name>
<dbReference type="EMBL" id="CP042436">
    <property type="protein sequence ID" value="QEC61235.1"/>
    <property type="molecule type" value="Genomic_DNA"/>
</dbReference>
<evidence type="ECO:0000313" key="2">
    <source>
        <dbReference type="Proteomes" id="UP000321479"/>
    </source>
</evidence>
<reference evidence="1 2" key="1">
    <citation type="journal article" date="2017" name="Curr. Microbiol.">
        <title>Mucilaginibacter ginsenosidivorans sp. nov., Isolated from Soil of Ginseng Field.</title>
        <authorList>
            <person name="Kim M.M."/>
            <person name="Siddiqi M.Z."/>
            <person name="Im W.T."/>
        </authorList>
    </citation>
    <scope>NUCLEOTIDE SEQUENCE [LARGE SCALE GENOMIC DNA]</scope>
    <source>
        <strain evidence="1 2">Gsoil 3017</strain>
    </source>
</reference>
<accession>A0A5B8URA0</accession>